<evidence type="ECO:0000313" key="2">
    <source>
        <dbReference type="EMBL" id="MBA4624789.1"/>
    </source>
</evidence>
<sequence length="107" mass="12100">MKPLINEGNPNREALSRNRETARKRSSDVNINTYPSKFAFKAMKSVLVSTGNDPNILKQNRKSLQFLKLLRQPRGTNPLINSLNGSRIGLKENNPGLENKVHPIHKK</sequence>
<protein>
    <submittedName>
        <fullName evidence="2">Uncharacterized protein</fullName>
    </submittedName>
</protein>
<dbReference type="EMBL" id="GISG01049005">
    <property type="protein sequence ID" value="MBA4624788.1"/>
    <property type="molecule type" value="Transcribed_RNA"/>
</dbReference>
<dbReference type="EMBL" id="GISG01049006">
    <property type="protein sequence ID" value="MBA4624789.1"/>
    <property type="molecule type" value="Transcribed_RNA"/>
</dbReference>
<reference evidence="2" key="2">
    <citation type="submission" date="2020-07" db="EMBL/GenBank/DDBJ databases">
        <authorList>
            <person name="Vera ALvarez R."/>
            <person name="Arias-Moreno D.M."/>
            <person name="Jimenez-Jacinto V."/>
            <person name="Jimenez-Bremont J.F."/>
            <person name="Swaminathan K."/>
            <person name="Moose S.P."/>
            <person name="Guerrero-Gonzalez M.L."/>
            <person name="Marino-Ramirez L."/>
            <person name="Landsman D."/>
            <person name="Rodriguez-Kessler M."/>
            <person name="Delgado-Sanchez P."/>
        </authorList>
    </citation>
    <scope>NUCLEOTIDE SEQUENCE</scope>
    <source>
        <tissue evidence="2">Cladode</tissue>
    </source>
</reference>
<organism evidence="2">
    <name type="scientific">Opuntia streptacantha</name>
    <name type="common">Prickly pear cactus</name>
    <name type="synonym">Opuntia cardona</name>
    <dbReference type="NCBI Taxonomy" id="393608"/>
    <lineage>
        <taxon>Eukaryota</taxon>
        <taxon>Viridiplantae</taxon>
        <taxon>Streptophyta</taxon>
        <taxon>Embryophyta</taxon>
        <taxon>Tracheophyta</taxon>
        <taxon>Spermatophyta</taxon>
        <taxon>Magnoliopsida</taxon>
        <taxon>eudicotyledons</taxon>
        <taxon>Gunneridae</taxon>
        <taxon>Pentapetalae</taxon>
        <taxon>Caryophyllales</taxon>
        <taxon>Cactineae</taxon>
        <taxon>Cactaceae</taxon>
        <taxon>Opuntioideae</taxon>
        <taxon>Opuntia</taxon>
    </lineage>
</organism>
<feature type="region of interest" description="Disordered" evidence="1">
    <location>
        <begin position="1"/>
        <end position="29"/>
    </location>
</feature>
<proteinExistence type="predicted"/>
<dbReference type="AlphaFoldDB" id="A0A7C9CZD3"/>
<feature type="compositionally biased region" description="Basic and acidic residues" evidence="1">
    <location>
        <begin position="14"/>
        <end position="27"/>
    </location>
</feature>
<reference evidence="2" key="1">
    <citation type="journal article" date="2013" name="J. Plant Res.">
        <title>Effect of fungi and light on seed germination of three Opuntia species from semiarid lands of central Mexico.</title>
        <authorList>
            <person name="Delgado-Sanchez P."/>
            <person name="Jimenez-Bremont J.F."/>
            <person name="Guerrero-Gonzalez Mde L."/>
            <person name="Flores J."/>
        </authorList>
    </citation>
    <scope>NUCLEOTIDE SEQUENCE</scope>
    <source>
        <tissue evidence="2">Cladode</tissue>
    </source>
</reference>
<name>A0A7C9CZD3_OPUST</name>
<evidence type="ECO:0000256" key="1">
    <source>
        <dbReference type="SAM" id="MobiDB-lite"/>
    </source>
</evidence>
<accession>A0A7C9CZD3</accession>